<name>A0ABS3DN51_9BACT</name>
<dbReference type="EMBL" id="JAFIMU010000013">
    <property type="protein sequence ID" value="MBN8232744.1"/>
    <property type="molecule type" value="Genomic_DNA"/>
</dbReference>
<reference evidence="2 3" key="1">
    <citation type="submission" date="2021-02" db="EMBL/GenBank/DDBJ databases">
        <title>De Novo genome assembly of isolated myxobacteria.</title>
        <authorList>
            <person name="Stevens D.C."/>
        </authorList>
    </citation>
    <scope>NUCLEOTIDE SEQUENCE [LARGE SCALE GENOMIC DNA]</scope>
    <source>
        <strain evidence="2 3">ATCC 29039</strain>
    </source>
</reference>
<evidence type="ECO:0008006" key="4">
    <source>
        <dbReference type="Google" id="ProtNLM"/>
    </source>
</evidence>
<dbReference type="Proteomes" id="UP000664052">
    <property type="component" value="Unassembled WGS sequence"/>
</dbReference>
<evidence type="ECO:0000313" key="3">
    <source>
        <dbReference type="Proteomes" id="UP000664052"/>
    </source>
</evidence>
<organism evidence="2 3">
    <name type="scientific">Corallococcus macrosporus</name>
    <dbReference type="NCBI Taxonomy" id="35"/>
    <lineage>
        <taxon>Bacteria</taxon>
        <taxon>Pseudomonadati</taxon>
        <taxon>Myxococcota</taxon>
        <taxon>Myxococcia</taxon>
        <taxon>Myxococcales</taxon>
        <taxon>Cystobacterineae</taxon>
        <taxon>Myxococcaceae</taxon>
        <taxon>Corallococcus</taxon>
    </lineage>
</organism>
<feature type="signal peptide" evidence="1">
    <location>
        <begin position="1"/>
        <end position="17"/>
    </location>
</feature>
<keyword evidence="1" id="KW-0732">Signal</keyword>
<evidence type="ECO:0000256" key="1">
    <source>
        <dbReference type="SAM" id="SignalP"/>
    </source>
</evidence>
<dbReference type="RefSeq" id="WP_207057276.1">
    <property type="nucleotide sequence ID" value="NZ_JAFIMU010000013.1"/>
</dbReference>
<evidence type="ECO:0000313" key="2">
    <source>
        <dbReference type="EMBL" id="MBN8232744.1"/>
    </source>
</evidence>
<sequence>MSRLAALVILLLVCACAGGPPSRNTVNLNDPSLRRGEALLRHGAGSAELSPMDPVPSVQELGAQAGFGRAWKARSVRASVYLFDSYTEASAAEDTLRARVPEGLRGSGTVNGNLLVWATADATDEAGQAIINDVLSAFAGEE</sequence>
<feature type="chain" id="PRO_5045366188" description="Lipoprotein" evidence="1">
    <location>
        <begin position="18"/>
        <end position="142"/>
    </location>
</feature>
<gene>
    <name evidence="2" type="ORF">JYK02_35025</name>
</gene>
<comment type="caution">
    <text evidence="2">The sequence shown here is derived from an EMBL/GenBank/DDBJ whole genome shotgun (WGS) entry which is preliminary data.</text>
</comment>
<dbReference type="PROSITE" id="PS51257">
    <property type="entry name" value="PROKAR_LIPOPROTEIN"/>
    <property type="match status" value="1"/>
</dbReference>
<keyword evidence="3" id="KW-1185">Reference proteome</keyword>
<proteinExistence type="predicted"/>
<accession>A0ABS3DN51</accession>
<protein>
    <recommendedName>
        <fullName evidence="4">Lipoprotein</fullName>
    </recommendedName>
</protein>